<dbReference type="Proteomes" id="UP000294003">
    <property type="component" value="Unassembled WGS sequence"/>
</dbReference>
<dbReference type="SUPFAM" id="SSF55031">
    <property type="entry name" value="Bacterial exopeptidase dimerisation domain"/>
    <property type="match status" value="1"/>
</dbReference>
<accession>A0ABY0H2I8</accession>
<reference evidence="1 2" key="1">
    <citation type="submission" date="2018-06" db="EMBL/GenBank/DDBJ databases">
        <title>Complete Genomes of Monosporascus.</title>
        <authorList>
            <person name="Robinson A.J."/>
            <person name="Natvig D.O."/>
        </authorList>
    </citation>
    <scope>NUCLEOTIDE SEQUENCE [LARGE SCALE GENOMIC DNA]</scope>
    <source>
        <strain evidence="1 2">CBS 609.92</strain>
    </source>
</reference>
<proteinExistence type="predicted"/>
<dbReference type="PANTHER" id="PTHR30575">
    <property type="entry name" value="PEPTIDASE M20"/>
    <property type="match status" value="1"/>
</dbReference>
<dbReference type="Gene3D" id="3.30.70.360">
    <property type="match status" value="1"/>
</dbReference>
<dbReference type="PANTHER" id="PTHR30575:SF4">
    <property type="entry name" value="PEPTIDASE M20 DOMAIN-CONTAINING PROTEIN 2"/>
    <property type="match status" value="1"/>
</dbReference>
<name>A0ABY0H2I8_9PEZI</name>
<gene>
    <name evidence="1" type="ORF">DL762_007527</name>
</gene>
<evidence type="ECO:0000313" key="2">
    <source>
        <dbReference type="Proteomes" id="UP000294003"/>
    </source>
</evidence>
<evidence type="ECO:0008006" key="3">
    <source>
        <dbReference type="Google" id="ProtNLM"/>
    </source>
</evidence>
<dbReference type="InterPro" id="IPR052030">
    <property type="entry name" value="Peptidase_M20/M20A_hydrolases"/>
</dbReference>
<dbReference type="InterPro" id="IPR036264">
    <property type="entry name" value="Bact_exopeptidase_dim_dom"/>
</dbReference>
<comment type="caution">
    <text evidence="1">The sequence shown here is derived from an EMBL/GenBank/DDBJ whole genome shotgun (WGS) entry which is preliminary data.</text>
</comment>
<keyword evidence="2" id="KW-1185">Reference proteome</keyword>
<evidence type="ECO:0000313" key="1">
    <source>
        <dbReference type="EMBL" id="RYO80662.1"/>
    </source>
</evidence>
<sequence>MCLHLDRSTRYQALKLQNRQMQLARTPLGIVTSNTMGDIVDDFVVTNHDEANSAIKDVPPNLSDISTMVDNLAADFMAREQGDPRQPGIGFPGGYNSPHADFIHKGQDGMESIPFDLRLDALEGTGHACGHNLIATASVAARLAAAEIMRQHNPGGKVAMFGTPAEEGVATLLDCATGAFVNPARDKLIATQEGAARPSCWKRELTRKDHKVDFSLMSHPGIQGTNAPDALITAYNALSVLCQQTMPGDLIQGNITNGGARPNVIHASAAGNFVVRAATQARLEELKKKVDACFQAGAIATAAMLKMTPTHSYADHVPNRVLGNVYRRYFNMLSPPHPIPENDDIDSLHAGFSIPPGPGANGPHNPEFAGAAGSKVAFERSLLVEKALTGVALEVLA</sequence>
<dbReference type="SUPFAM" id="SSF53187">
    <property type="entry name" value="Zn-dependent exopeptidases"/>
    <property type="match status" value="1"/>
</dbReference>
<organism evidence="1 2">
    <name type="scientific">Monosporascus cannonballus</name>
    <dbReference type="NCBI Taxonomy" id="155416"/>
    <lineage>
        <taxon>Eukaryota</taxon>
        <taxon>Fungi</taxon>
        <taxon>Dikarya</taxon>
        <taxon>Ascomycota</taxon>
        <taxon>Pezizomycotina</taxon>
        <taxon>Sordariomycetes</taxon>
        <taxon>Xylariomycetidae</taxon>
        <taxon>Xylariales</taxon>
        <taxon>Xylariales incertae sedis</taxon>
        <taxon>Monosporascus</taxon>
    </lineage>
</organism>
<dbReference type="EMBL" id="QJNS01000281">
    <property type="protein sequence ID" value="RYO80662.1"/>
    <property type="molecule type" value="Genomic_DNA"/>
</dbReference>
<protein>
    <recommendedName>
        <fullName evidence="3">Peptidase M20 domain-containing protein 2</fullName>
    </recommendedName>
</protein>
<dbReference type="Gene3D" id="3.40.630.10">
    <property type="entry name" value="Zn peptidases"/>
    <property type="match status" value="1"/>
</dbReference>